<dbReference type="EMBL" id="SJTG01000001">
    <property type="protein sequence ID" value="TCI13269.1"/>
    <property type="molecule type" value="Genomic_DNA"/>
</dbReference>
<evidence type="ECO:0000256" key="10">
    <source>
        <dbReference type="ARBA" id="ARBA00022989"/>
    </source>
</evidence>
<organism evidence="13 14">
    <name type="scientific">Dyella soli</name>
    <dbReference type="NCBI Taxonomy" id="522319"/>
    <lineage>
        <taxon>Bacteria</taxon>
        <taxon>Pseudomonadati</taxon>
        <taxon>Pseudomonadota</taxon>
        <taxon>Gammaproteobacteria</taxon>
        <taxon>Lysobacterales</taxon>
        <taxon>Rhodanobacteraceae</taxon>
        <taxon>Dyella</taxon>
    </lineage>
</organism>
<keyword evidence="10 12" id="KW-1133">Transmembrane helix</keyword>
<comment type="function">
    <text evidence="1 12">Required for the export of heme to the periplasm for the biogenesis of c-type cytochromes.</text>
</comment>
<keyword evidence="5 12" id="KW-0813">Transport</keyword>
<keyword evidence="7 12" id="KW-0997">Cell inner membrane</keyword>
<accession>A0A4R0Z0I6</accession>
<dbReference type="GO" id="GO:1903607">
    <property type="term" value="P:cytochrome c biosynthetic process"/>
    <property type="evidence" value="ECO:0007669"/>
    <property type="project" value="TreeGrafter"/>
</dbReference>
<evidence type="ECO:0000313" key="13">
    <source>
        <dbReference type="EMBL" id="TCI13269.1"/>
    </source>
</evidence>
<proteinExistence type="inferred from homology"/>
<comment type="similarity">
    <text evidence="3 12">Belongs to the CcmD/CycX/HelD family.</text>
</comment>
<feature type="transmembrane region" description="Helical" evidence="12">
    <location>
        <begin position="12"/>
        <end position="31"/>
    </location>
</feature>
<keyword evidence="11 12" id="KW-0472">Membrane</keyword>
<comment type="subcellular location">
    <subcellularLocation>
        <location evidence="2 12">Cell inner membrane</location>
        <topology evidence="2 12">Single-pass membrane protein</topology>
    </subcellularLocation>
</comment>
<comment type="caution">
    <text evidence="13">The sequence shown here is derived from an EMBL/GenBank/DDBJ whole genome shotgun (WGS) entry which is preliminary data.</text>
</comment>
<evidence type="ECO:0000256" key="8">
    <source>
        <dbReference type="ARBA" id="ARBA00022692"/>
    </source>
</evidence>
<dbReference type="GO" id="GO:0017004">
    <property type="term" value="P:cytochrome complex assembly"/>
    <property type="evidence" value="ECO:0007669"/>
    <property type="project" value="UniProtKB-KW"/>
</dbReference>
<dbReference type="InterPro" id="IPR052075">
    <property type="entry name" value="Heme_exporter_D"/>
</dbReference>
<gene>
    <name evidence="13" type="primary">ccmD</name>
    <name evidence="13" type="ORF">EZM97_08275</name>
</gene>
<protein>
    <recommendedName>
        <fullName evidence="4 12">Heme exporter protein D</fullName>
    </recommendedName>
</protein>
<dbReference type="InterPro" id="IPR007078">
    <property type="entry name" value="Haem_export_protD_CcmD"/>
</dbReference>
<keyword evidence="9 12" id="KW-0201">Cytochrome c-type biogenesis</keyword>
<dbReference type="RefSeq" id="WP_131149950.1">
    <property type="nucleotide sequence ID" value="NZ_SJTG01000001.1"/>
</dbReference>
<dbReference type="PANTHER" id="PTHR37531:SF1">
    <property type="entry name" value="HEME EXPORTER PROTEIN D"/>
    <property type="match status" value="1"/>
</dbReference>
<evidence type="ECO:0000256" key="1">
    <source>
        <dbReference type="ARBA" id="ARBA00002442"/>
    </source>
</evidence>
<evidence type="ECO:0000256" key="7">
    <source>
        <dbReference type="ARBA" id="ARBA00022519"/>
    </source>
</evidence>
<evidence type="ECO:0000256" key="4">
    <source>
        <dbReference type="ARBA" id="ARBA00016461"/>
    </source>
</evidence>
<keyword evidence="8 12" id="KW-0812">Transmembrane</keyword>
<dbReference type="PANTHER" id="PTHR37531">
    <property type="entry name" value="HEME EXPORTER PROTEIN D"/>
    <property type="match status" value="1"/>
</dbReference>
<evidence type="ECO:0000256" key="12">
    <source>
        <dbReference type="RuleBase" id="RU363101"/>
    </source>
</evidence>
<dbReference type="AlphaFoldDB" id="A0A4R0Z0I6"/>
<keyword evidence="14" id="KW-1185">Reference proteome</keyword>
<evidence type="ECO:0000256" key="2">
    <source>
        <dbReference type="ARBA" id="ARBA00004377"/>
    </source>
</evidence>
<evidence type="ECO:0000256" key="11">
    <source>
        <dbReference type="ARBA" id="ARBA00023136"/>
    </source>
</evidence>
<dbReference type="GO" id="GO:0005886">
    <property type="term" value="C:plasma membrane"/>
    <property type="evidence" value="ECO:0007669"/>
    <property type="project" value="UniProtKB-SubCell"/>
</dbReference>
<dbReference type="Proteomes" id="UP000291822">
    <property type="component" value="Unassembled WGS sequence"/>
</dbReference>
<evidence type="ECO:0000313" key="14">
    <source>
        <dbReference type="Proteomes" id="UP000291822"/>
    </source>
</evidence>
<evidence type="ECO:0000256" key="3">
    <source>
        <dbReference type="ARBA" id="ARBA00008741"/>
    </source>
</evidence>
<dbReference type="NCBIfam" id="TIGR03141">
    <property type="entry name" value="cytochro_ccmD"/>
    <property type="match status" value="1"/>
</dbReference>
<reference evidence="13 14" key="1">
    <citation type="submission" date="2019-02" db="EMBL/GenBank/DDBJ databases">
        <title>Dyella amyloliquefaciens sp. nov., isolated from forest soil.</title>
        <authorList>
            <person name="Gao Z.-H."/>
            <person name="Qiu L.-H."/>
        </authorList>
    </citation>
    <scope>NUCLEOTIDE SEQUENCE [LARGE SCALE GENOMIC DNA]</scope>
    <source>
        <strain evidence="13 14">KACC 12747</strain>
    </source>
</reference>
<dbReference type="Pfam" id="PF04995">
    <property type="entry name" value="CcmD"/>
    <property type="match status" value="1"/>
</dbReference>
<evidence type="ECO:0000256" key="5">
    <source>
        <dbReference type="ARBA" id="ARBA00022448"/>
    </source>
</evidence>
<keyword evidence="6 12" id="KW-1003">Cell membrane</keyword>
<name>A0A4R0Z0I6_9GAMM</name>
<evidence type="ECO:0000256" key="6">
    <source>
        <dbReference type="ARBA" id="ARBA00022475"/>
    </source>
</evidence>
<sequence length="61" mass="7059">MSSFFAMGGYGAYVWPAYAVFFIVLAADYIAPQLRRRRNLRELRSRMARQAARQQRTSTSP</sequence>
<dbReference type="GO" id="GO:0015886">
    <property type="term" value="P:heme transport"/>
    <property type="evidence" value="ECO:0007669"/>
    <property type="project" value="InterPro"/>
</dbReference>
<evidence type="ECO:0000256" key="9">
    <source>
        <dbReference type="ARBA" id="ARBA00022748"/>
    </source>
</evidence>